<dbReference type="EMBL" id="UAVS01000001">
    <property type="protein sequence ID" value="SQA93401.1"/>
    <property type="molecule type" value="Genomic_DNA"/>
</dbReference>
<evidence type="ECO:0000313" key="3">
    <source>
        <dbReference type="Proteomes" id="UP000250169"/>
    </source>
</evidence>
<organism evidence="2 3">
    <name type="scientific">Capnocytophaga ochracea</name>
    <dbReference type="NCBI Taxonomy" id="1018"/>
    <lineage>
        <taxon>Bacteria</taxon>
        <taxon>Pseudomonadati</taxon>
        <taxon>Bacteroidota</taxon>
        <taxon>Flavobacteriia</taxon>
        <taxon>Flavobacteriales</taxon>
        <taxon>Flavobacteriaceae</taxon>
        <taxon>Capnocytophaga</taxon>
    </lineage>
</organism>
<sequence length="129" mass="14371">MKKAILLLVAFVGMVACGKDDANGTEGGDISTARFMPPKWIQGSWTTNNKQFGYAFKTDDFCQITLGNTNCFKEKNLPVTNIKDLKTNNTYKVSYKIGSSEQVFVFEKEGGNKIRVTHNGRVEGSYTKQ</sequence>
<name>A0A2X2SUX6_CAPOC</name>
<protein>
    <recommendedName>
        <fullName evidence="4">Lipoprotein</fullName>
    </recommendedName>
</protein>
<proteinExistence type="predicted"/>
<gene>
    <name evidence="2" type="ORF">NCTC11545_00772</name>
</gene>
<evidence type="ECO:0000313" key="2">
    <source>
        <dbReference type="EMBL" id="SQA93401.1"/>
    </source>
</evidence>
<dbReference type="AlphaFoldDB" id="A0A2X2SUX6"/>
<dbReference type="Proteomes" id="UP000250169">
    <property type="component" value="Unassembled WGS sequence"/>
</dbReference>
<accession>A0A2X2SUX6</accession>
<dbReference type="PROSITE" id="PS51257">
    <property type="entry name" value="PROKAR_LIPOPROTEIN"/>
    <property type="match status" value="1"/>
</dbReference>
<feature type="chain" id="PRO_5015997820" description="Lipoprotein" evidence="1">
    <location>
        <begin position="19"/>
        <end position="129"/>
    </location>
</feature>
<evidence type="ECO:0000256" key="1">
    <source>
        <dbReference type="SAM" id="SignalP"/>
    </source>
</evidence>
<evidence type="ECO:0008006" key="4">
    <source>
        <dbReference type="Google" id="ProtNLM"/>
    </source>
</evidence>
<reference evidence="2 3" key="1">
    <citation type="submission" date="2018-06" db="EMBL/GenBank/DDBJ databases">
        <authorList>
            <consortium name="Pathogen Informatics"/>
            <person name="Doyle S."/>
        </authorList>
    </citation>
    <scope>NUCLEOTIDE SEQUENCE [LARGE SCALE GENOMIC DNA]</scope>
    <source>
        <strain evidence="2 3">NCTC11545</strain>
    </source>
</reference>
<keyword evidence="1" id="KW-0732">Signal</keyword>
<dbReference type="RefSeq" id="WP_111972297.1">
    <property type="nucleotide sequence ID" value="NZ_UAVS01000001.1"/>
</dbReference>
<feature type="signal peptide" evidence="1">
    <location>
        <begin position="1"/>
        <end position="18"/>
    </location>
</feature>